<feature type="transmembrane region" description="Helical" evidence="4">
    <location>
        <begin position="158"/>
        <end position="177"/>
    </location>
</feature>
<reference evidence="6 7" key="1">
    <citation type="submission" date="2020-09" db="EMBL/GenBank/DDBJ databases">
        <title>Actinomycete isolated from the Camponotus japonicus Mayr.</title>
        <authorList>
            <person name="Gong X."/>
        </authorList>
    </citation>
    <scope>NUCLEOTIDE SEQUENCE [LARGE SCALE GENOMIC DNA]</scope>
    <source>
        <strain evidence="6 7">2C-HV3</strain>
    </source>
</reference>
<sequence>MADPHSVIEALVRRPFLWRADRPLPLVLVVGRDGGAFDAARRLAEPFEDSLPQATVRAGEYDTLRELVAALAGEHGQLGKPVGGSFLPPPRFPLVQFVLWARRQREEPPPGEPVDVPGRTWPPDPQSRTGQEEFKDRLKDWRRGRYGGDRGRRTAADFLGRAATTWVPVGTLAAWSLGGASDLVGLIPWALGVLVAVVGTLIQAMLSIRGSFFNGWFRKQPYLARKPFERLPKYALRIANASEAEVEGLLVHALCQDLRQAYQKWLIPWPSWGRGLYAMMVLDARWSGDVNERFLRTLEESVEETGLLPPLLVLAAVPESFTPGIRPVTAGRMSDLSTLVESWRTAARRRVPPLRLMVSTPEIPLDDDYRPSLLGSRMRAIGYWCVMALLLIGPVVLLGRIQQDRDAHCGGLPWGERVGKECIGVVNADGPAPGDLFPSDEIRNLVGKIDKHNADARNAGTYVSVVLFGEYSIAQDQNDSAFVGARAELTAVEEYQDGAKSTPRLEVLVANAGTNFQQGERTAQLVSEMAAEDPRVLGVIGFQRSVGGVEDAIRTLDAAKLPMLVTTATADRLAYVSDGPADSGSSYPSPYVFRLGSSNQRQARLAARFARTRLLGGVDKPSAVVVKDQTDDDNYTNNLADDYADEAGAVGIAVSGAVGYKDQGTGMDLAVSQACGREPDLIFYAGRAADFLGFLQYVEAKDCGKEPIKVLAGDDVIKAVANSGAAIGGYRRVQVYYAALASRELWRDRSLKATNFVQSLLNGRHPKESDDNLILSYDAVKLFYERVNAAYRGGLPSRGDVLYQISLVSPRGRWNGSGGVISFGATTHEPENKAIAILKVNSSGRSEVAERCGRLAATEPEDTKEICRNLDGDAEDREAANAPAAVSSVHPSARPSVHPSVRPSASPRDAVATPGR</sequence>
<organism evidence="6 7">
    <name type="scientific">Microbispora bryophytorum subsp. camponoti</name>
    <dbReference type="NCBI Taxonomy" id="1677852"/>
    <lineage>
        <taxon>Bacteria</taxon>
        <taxon>Bacillati</taxon>
        <taxon>Actinomycetota</taxon>
        <taxon>Actinomycetes</taxon>
        <taxon>Streptosporangiales</taxon>
        <taxon>Streptosporangiaceae</taxon>
        <taxon>Microbispora</taxon>
    </lineage>
</organism>
<name>A0ABR8LDU1_9ACTN</name>
<proteinExistence type="inferred from homology"/>
<keyword evidence="4" id="KW-0812">Transmembrane</keyword>
<comment type="caution">
    <text evidence="6">The sequence shown here is derived from an EMBL/GenBank/DDBJ whole genome shotgun (WGS) entry which is preliminary data.</text>
</comment>
<evidence type="ECO:0000256" key="3">
    <source>
        <dbReference type="SAM" id="MobiDB-lite"/>
    </source>
</evidence>
<feature type="transmembrane region" description="Helical" evidence="4">
    <location>
        <begin position="189"/>
        <end position="208"/>
    </location>
</feature>
<dbReference type="EMBL" id="JACXRZ010000034">
    <property type="protein sequence ID" value="MBD3147690.1"/>
    <property type="molecule type" value="Genomic_DNA"/>
</dbReference>
<feature type="transmembrane region" description="Helical" evidence="4">
    <location>
        <begin position="380"/>
        <end position="399"/>
    </location>
</feature>
<feature type="compositionally biased region" description="Low complexity" evidence="3">
    <location>
        <begin position="880"/>
        <end position="908"/>
    </location>
</feature>
<evidence type="ECO:0000259" key="5">
    <source>
        <dbReference type="Pfam" id="PF13458"/>
    </source>
</evidence>
<dbReference type="Gene3D" id="3.40.50.2300">
    <property type="match status" value="2"/>
</dbReference>
<keyword evidence="7" id="KW-1185">Reference proteome</keyword>
<dbReference type="Proteomes" id="UP000653231">
    <property type="component" value="Unassembled WGS sequence"/>
</dbReference>
<dbReference type="InterPro" id="IPR051010">
    <property type="entry name" value="BCAA_transport"/>
</dbReference>
<feature type="region of interest" description="Disordered" evidence="3">
    <location>
        <begin position="106"/>
        <end position="134"/>
    </location>
</feature>
<evidence type="ECO:0000313" key="6">
    <source>
        <dbReference type="EMBL" id="MBD3147690.1"/>
    </source>
</evidence>
<dbReference type="RefSeq" id="WP_191054867.1">
    <property type="nucleotide sequence ID" value="NZ_JACXRZ010000034.1"/>
</dbReference>
<gene>
    <name evidence="6" type="ORF">IEQ31_31600</name>
</gene>
<dbReference type="PANTHER" id="PTHR30483:SF6">
    <property type="entry name" value="PERIPLASMIC BINDING PROTEIN OF ABC TRANSPORTER FOR NATURAL AMINO ACIDS"/>
    <property type="match status" value="1"/>
</dbReference>
<dbReference type="Pfam" id="PF13458">
    <property type="entry name" value="Peripla_BP_6"/>
    <property type="match status" value="1"/>
</dbReference>
<keyword evidence="2" id="KW-0732">Signal</keyword>
<protein>
    <submittedName>
        <fullName evidence="6">ABC transporter substrate-binding protein</fullName>
    </submittedName>
</protein>
<evidence type="ECO:0000256" key="2">
    <source>
        <dbReference type="ARBA" id="ARBA00022729"/>
    </source>
</evidence>
<dbReference type="PANTHER" id="PTHR30483">
    <property type="entry name" value="LEUCINE-SPECIFIC-BINDING PROTEIN"/>
    <property type="match status" value="1"/>
</dbReference>
<comment type="similarity">
    <text evidence="1">Belongs to the leucine-binding protein family.</text>
</comment>
<feature type="domain" description="Leucine-binding protein" evidence="5">
    <location>
        <begin position="565"/>
        <end position="844"/>
    </location>
</feature>
<evidence type="ECO:0000256" key="4">
    <source>
        <dbReference type="SAM" id="Phobius"/>
    </source>
</evidence>
<feature type="region of interest" description="Disordered" evidence="3">
    <location>
        <begin position="872"/>
        <end position="916"/>
    </location>
</feature>
<dbReference type="SUPFAM" id="SSF53822">
    <property type="entry name" value="Periplasmic binding protein-like I"/>
    <property type="match status" value="1"/>
</dbReference>
<keyword evidence="4" id="KW-0472">Membrane</keyword>
<evidence type="ECO:0000256" key="1">
    <source>
        <dbReference type="ARBA" id="ARBA00010062"/>
    </source>
</evidence>
<dbReference type="InterPro" id="IPR028081">
    <property type="entry name" value="Leu-bd"/>
</dbReference>
<accession>A0ABR8LDU1</accession>
<evidence type="ECO:0000313" key="7">
    <source>
        <dbReference type="Proteomes" id="UP000653231"/>
    </source>
</evidence>
<keyword evidence="4" id="KW-1133">Transmembrane helix</keyword>
<dbReference type="InterPro" id="IPR028082">
    <property type="entry name" value="Peripla_BP_I"/>
</dbReference>